<proteinExistence type="predicted"/>
<sequence length="136" mass="15020">MLPALRSPRDAPSLGVPGSPSDIVYRKVTTPLPQKSIMIMLSATPSSMDPMRQLENTLEKHTAMFDKVLQAIQDSKTVIEMLLGAIQIETVLFHTDQAKLAERVDGTESKFSANGPTVETLQKQVKFLQKELTVRA</sequence>
<comment type="caution">
    <text evidence="2">The sequence shown here is derived from an EMBL/GenBank/DDBJ whole genome shotgun (WGS) entry which is preliminary data.</text>
</comment>
<dbReference type="Proteomes" id="UP001066276">
    <property type="component" value="Chromosome 1_2"/>
</dbReference>
<accession>A0AAV7W6G9</accession>
<keyword evidence="3" id="KW-1185">Reference proteome</keyword>
<protein>
    <submittedName>
        <fullName evidence="2">Uncharacterized protein</fullName>
    </submittedName>
</protein>
<dbReference type="EMBL" id="JANPWB010000002">
    <property type="protein sequence ID" value="KAJ1209497.1"/>
    <property type="molecule type" value="Genomic_DNA"/>
</dbReference>
<feature type="region of interest" description="Disordered" evidence="1">
    <location>
        <begin position="1"/>
        <end position="20"/>
    </location>
</feature>
<dbReference type="AlphaFoldDB" id="A0AAV7W6G9"/>
<name>A0AAV7W6G9_PLEWA</name>
<reference evidence="2" key="1">
    <citation type="journal article" date="2022" name="bioRxiv">
        <title>Sequencing and chromosome-scale assembly of the giantPleurodeles waltlgenome.</title>
        <authorList>
            <person name="Brown T."/>
            <person name="Elewa A."/>
            <person name="Iarovenko S."/>
            <person name="Subramanian E."/>
            <person name="Araus A.J."/>
            <person name="Petzold A."/>
            <person name="Susuki M."/>
            <person name="Suzuki K.-i.T."/>
            <person name="Hayashi T."/>
            <person name="Toyoda A."/>
            <person name="Oliveira C."/>
            <person name="Osipova E."/>
            <person name="Leigh N.D."/>
            <person name="Simon A."/>
            <person name="Yun M.H."/>
        </authorList>
    </citation>
    <scope>NUCLEOTIDE SEQUENCE</scope>
    <source>
        <strain evidence="2">20211129_DDA</strain>
        <tissue evidence="2">Liver</tissue>
    </source>
</reference>
<evidence type="ECO:0000313" key="3">
    <source>
        <dbReference type="Proteomes" id="UP001066276"/>
    </source>
</evidence>
<evidence type="ECO:0000256" key="1">
    <source>
        <dbReference type="SAM" id="MobiDB-lite"/>
    </source>
</evidence>
<gene>
    <name evidence="2" type="ORF">NDU88_004875</name>
</gene>
<organism evidence="2 3">
    <name type="scientific">Pleurodeles waltl</name>
    <name type="common">Iberian ribbed newt</name>
    <dbReference type="NCBI Taxonomy" id="8319"/>
    <lineage>
        <taxon>Eukaryota</taxon>
        <taxon>Metazoa</taxon>
        <taxon>Chordata</taxon>
        <taxon>Craniata</taxon>
        <taxon>Vertebrata</taxon>
        <taxon>Euteleostomi</taxon>
        <taxon>Amphibia</taxon>
        <taxon>Batrachia</taxon>
        <taxon>Caudata</taxon>
        <taxon>Salamandroidea</taxon>
        <taxon>Salamandridae</taxon>
        <taxon>Pleurodelinae</taxon>
        <taxon>Pleurodeles</taxon>
    </lineage>
</organism>
<evidence type="ECO:0000313" key="2">
    <source>
        <dbReference type="EMBL" id="KAJ1209497.1"/>
    </source>
</evidence>